<gene>
    <name evidence="1" type="ORF">FKW44_011486</name>
</gene>
<dbReference type="AlphaFoldDB" id="A0A7T8HID4"/>
<organism evidence="1 2">
    <name type="scientific">Caligus rogercresseyi</name>
    <name type="common">Sea louse</name>
    <dbReference type="NCBI Taxonomy" id="217165"/>
    <lineage>
        <taxon>Eukaryota</taxon>
        <taxon>Metazoa</taxon>
        <taxon>Ecdysozoa</taxon>
        <taxon>Arthropoda</taxon>
        <taxon>Crustacea</taxon>
        <taxon>Multicrustacea</taxon>
        <taxon>Hexanauplia</taxon>
        <taxon>Copepoda</taxon>
        <taxon>Siphonostomatoida</taxon>
        <taxon>Caligidae</taxon>
        <taxon>Caligus</taxon>
    </lineage>
</organism>
<name>A0A7T8HID4_CALRO</name>
<dbReference type="EMBL" id="CP045896">
    <property type="protein sequence ID" value="QQP50474.1"/>
    <property type="molecule type" value="Genomic_DNA"/>
</dbReference>
<dbReference type="Proteomes" id="UP000595437">
    <property type="component" value="Chromosome 7"/>
</dbReference>
<sequence>MAGRISGVRTRLAELCPGSLFVHCCNHSLDLALQEVARDVSLIAEIFNFVQSVSTVIRESAKRMSLYQSLFSEGNLSPT</sequence>
<dbReference type="OrthoDB" id="6378809at2759"/>
<proteinExistence type="predicted"/>
<keyword evidence="2" id="KW-1185">Reference proteome</keyword>
<reference evidence="2" key="1">
    <citation type="submission" date="2021-01" db="EMBL/GenBank/DDBJ databases">
        <title>Caligus Genome Assembly.</title>
        <authorList>
            <person name="Gallardo-Escarate C."/>
        </authorList>
    </citation>
    <scope>NUCLEOTIDE SEQUENCE [LARGE SCALE GENOMIC DNA]</scope>
</reference>
<evidence type="ECO:0000313" key="2">
    <source>
        <dbReference type="Proteomes" id="UP000595437"/>
    </source>
</evidence>
<protein>
    <submittedName>
        <fullName evidence="1">Zinc finger MYM-type protein 1</fullName>
    </submittedName>
</protein>
<evidence type="ECO:0000313" key="1">
    <source>
        <dbReference type="EMBL" id="QQP50474.1"/>
    </source>
</evidence>
<accession>A0A7T8HID4</accession>